<dbReference type="OMA" id="ANWPGHW"/>
<dbReference type="AlphaFoldDB" id="M2YIF4"/>
<name>M2YIF4_DOTSN</name>
<protein>
    <submittedName>
        <fullName evidence="1">Uncharacterized protein</fullName>
    </submittedName>
</protein>
<dbReference type="Proteomes" id="UP000016933">
    <property type="component" value="Unassembled WGS sequence"/>
</dbReference>
<dbReference type="EMBL" id="KB446546">
    <property type="protein sequence ID" value="EME38725.1"/>
    <property type="molecule type" value="Genomic_DNA"/>
</dbReference>
<evidence type="ECO:0000313" key="1">
    <source>
        <dbReference type="EMBL" id="EME38725.1"/>
    </source>
</evidence>
<dbReference type="OrthoDB" id="10415794at2759"/>
<keyword evidence="2" id="KW-1185">Reference proteome</keyword>
<organism evidence="1 2">
    <name type="scientific">Dothistroma septosporum (strain NZE10 / CBS 128990)</name>
    <name type="common">Red band needle blight fungus</name>
    <name type="synonym">Mycosphaerella pini</name>
    <dbReference type="NCBI Taxonomy" id="675120"/>
    <lineage>
        <taxon>Eukaryota</taxon>
        <taxon>Fungi</taxon>
        <taxon>Dikarya</taxon>
        <taxon>Ascomycota</taxon>
        <taxon>Pezizomycotina</taxon>
        <taxon>Dothideomycetes</taxon>
        <taxon>Dothideomycetidae</taxon>
        <taxon>Mycosphaerellales</taxon>
        <taxon>Mycosphaerellaceae</taxon>
        <taxon>Dothistroma</taxon>
    </lineage>
</organism>
<sequence length="139" mass="16299">MSTPPPTTTTVTAFADEWLPELTHPLANWPGHWFETADNPLAETILSTDHVYMKQLLDVLHLFDDDAARQNISPTDFHNREHIRFDSELQKPWSSKYINLFATAMFLRELVITSVWWSHLWRVREVTYTKRATNWSTDA</sequence>
<evidence type="ECO:0000313" key="2">
    <source>
        <dbReference type="Proteomes" id="UP000016933"/>
    </source>
</evidence>
<reference evidence="1 2" key="2">
    <citation type="journal article" date="2012" name="PLoS Pathog.">
        <title>Diverse lifestyles and strategies of plant pathogenesis encoded in the genomes of eighteen Dothideomycetes fungi.</title>
        <authorList>
            <person name="Ohm R.A."/>
            <person name="Feau N."/>
            <person name="Henrissat B."/>
            <person name="Schoch C.L."/>
            <person name="Horwitz B.A."/>
            <person name="Barry K.W."/>
            <person name="Condon B.J."/>
            <person name="Copeland A.C."/>
            <person name="Dhillon B."/>
            <person name="Glaser F."/>
            <person name="Hesse C.N."/>
            <person name="Kosti I."/>
            <person name="LaButti K."/>
            <person name="Lindquist E.A."/>
            <person name="Lucas S."/>
            <person name="Salamov A.A."/>
            <person name="Bradshaw R.E."/>
            <person name="Ciuffetti L."/>
            <person name="Hamelin R.C."/>
            <person name="Kema G.H.J."/>
            <person name="Lawrence C."/>
            <person name="Scott J.A."/>
            <person name="Spatafora J.W."/>
            <person name="Turgeon B.G."/>
            <person name="de Wit P.J.G.M."/>
            <person name="Zhong S."/>
            <person name="Goodwin S.B."/>
            <person name="Grigoriev I.V."/>
        </authorList>
    </citation>
    <scope>NUCLEOTIDE SEQUENCE [LARGE SCALE GENOMIC DNA]</scope>
    <source>
        <strain evidence="2">NZE10 / CBS 128990</strain>
    </source>
</reference>
<gene>
    <name evidence="1" type="ORF">DOTSEDRAFT_75466</name>
</gene>
<dbReference type="HOGENOM" id="CLU_1845034_0_0_1"/>
<proteinExistence type="predicted"/>
<accession>M2YIF4</accession>
<reference evidence="2" key="1">
    <citation type="journal article" date="2012" name="PLoS Genet.">
        <title>The genomes of the fungal plant pathogens Cladosporium fulvum and Dothistroma septosporum reveal adaptation to different hosts and lifestyles but also signatures of common ancestry.</title>
        <authorList>
            <person name="de Wit P.J.G.M."/>
            <person name="van der Burgt A."/>
            <person name="Oekmen B."/>
            <person name="Stergiopoulos I."/>
            <person name="Abd-Elsalam K.A."/>
            <person name="Aerts A.L."/>
            <person name="Bahkali A.H."/>
            <person name="Beenen H.G."/>
            <person name="Chettri P."/>
            <person name="Cox M.P."/>
            <person name="Datema E."/>
            <person name="de Vries R.P."/>
            <person name="Dhillon B."/>
            <person name="Ganley A.R."/>
            <person name="Griffiths S.A."/>
            <person name="Guo Y."/>
            <person name="Hamelin R.C."/>
            <person name="Henrissat B."/>
            <person name="Kabir M.S."/>
            <person name="Jashni M.K."/>
            <person name="Kema G."/>
            <person name="Klaubauf S."/>
            <person name="Lapidus A."/>
            <person name="Levasseur A."/>
            <person name="Lindquist E."/>
            <person name="Mehrabi R."/>
            <person name="Ohm R.A."/>
            <person name="Owen T.J."/>
            <person name="Salamov A."/>
            <person name="Schwelm A."/>
            <person name="Schijlen E."/>
            <person name="Sun H."/>
            <person name="van den Burg H.A."/>
            <person name="van Ham R.C.H.J."/>
            <person name="Zhang S."/>
            <person name="Goodwin S.B."/>
            <person name="Grigoriev I.V."/>
            <person name="Collemare J."/>
            <person name="Bradshaw R.E."/>
        </authorList>
    </citation>
    <scope>NUCLEOTIDE SEQUENCE [LARGE SCALE GENOMIC DNA]</scope>
    <source>
        <strain evidence="2">NZE10 / CBS 128990</strain>
    </source>
</reference>